<evidence type="ECO:0000256" key="3">
    <source>
        <dbReference type="ARBA" id="ARBA00022833"/>
    </source>
</evidence>
<comment type="catalytic activity">
    <reaction evidence="4">
        <text>S-methyl-5'-thioadenosine + H2O + H(+) = S-methyl-5'-thioinosine + NH4(+)</text>
        <dbReference type="Rhea" id="RHEA:25025"/>
        <dbReference type="ChEBI" id="CHEBI:15377"/>
        <dbReference type="ChEBI" id="CHEBI:15378"/>
        <dbReference type="ChEBI" id="CHEBI:17509"/>
        <dbReference type="ChEBI" id="CHEBI:28938"/>
        <dbReference type="ChEBI" id="CHEBI:48595"/>
        <dbReference type="EC" id="3.5.4.31"/>
    </reaction>
</comment>
<dbReference type="EC" id="3.5.4.31" evidence="4"/>
<evidence type="ECO:0000256" key="4">
    <source>
        <dbReference type="HAMAP-Rule" id="MF_01281"/>
    </source>
</evidence>
<dbReference type="PANTHER" id="PTHR43794">
    <property type="entry name" value="AMINOHYDROLASE SSNA-RELATED"/>
    <property type="match status" value="1"/>
</dbReference>
<feature type="binding site" evidence="4">
    <location>
        <position position="299"/>
    </location>
    <ligand>
        <name>substrate</name>
    </ligand>
</feature>
<dbReference type="Gene3D" id="2.30.40.10">
    <property type="entry name" value="Urease, subunit C, domain 1"/>
    <property type="match status" value="1"/>
</dbReference>
<dbReference type="STRING" id="869279.SE15_04385"/>
<proteinExistence type="inferred from homology"/>
<dbReference type="FunFam" id="3.20.20.140:FF:000014">
    <property type="entry name" value="5-methylthioadenosine/S-adenosylhomocysteine deaminase"/>
    <property type="match status" value="1"/>
</dbReference>
<dbReference type="Proteomes" id="UP000050544">
    <property type="component" value="Unassembled WGS sequence"/>
</dbReference>
<dbReference type="InterPro" id="IPR006680">
    <property type="entry name" value="Amidohydro-rel"/>
</dbReference>
<dbReference type="EC" id="3.5.4.28" evidence="4"/>
<dbReference type="OrthoDB" id="9807210at2"/>
<dbReference type="InterPro" id="IPR050287">
    <property type="entry name" value="MTA/SAH_deaminase"/>
</dbReference>
<evidence type="ECO:0000256" key="1">
    <source>
        <dbReference type="ARBA" id="ARBA00022723"/>
    </source>
</evidence>
<dbReference type="Pfam" id="PF01979">
    <property type="entry name" value="Amidohydro_1"/>
    <property type="match status" value="1"/>
</dbReference>
<feature type="domain" description="Amidohydrolase-related" evidence="5">
    <location>
        <begin position="59"/>
        <end position="402"/>
    </location>
</feature>
<dbReference type="PANTHER" id="PTHR43794:SF11">
    <property type="entry name" value="AMIDOHYDROLASE-RELATED DOMAIN-CONTAINING PROTEIN"/>
    <property type="match status" value="1"/>
</dbReference>
<protein>
    <recommendedName>
        <fullName evidence="4">5-methylthioadenosine/S-adenosylhomocysteine deaminase</fullName>
        <shortName evidence="4">MTA/SAH deaminase</shortName>
        <ecNumber evidence="4">3.5.4.28</ecNumber>
        <ecNumber evidence="4">3.5.4.31</ecNumber>
    </recommendedName>
</protein>
<dbReference type="HAMAP" id="MF_01281">
    <property type="entry name" value="MTA_SAH_deamin"/>
    <property type="match status" value="1"/>
</dbReference>
<evidence type="ECO:0000259" key="5">
    <source>
        <dbReference type="Pfam" id="PF01979"/>
    </source>
</evidence>
<dbReference type="GO" id="GO:0046872">
    <property type="term" value="F:metal ion binding"/>
    <property type="evidence" value="ECO:0007669"/>
    <property type="project" value="UniProtKB-KW"/>
</dbReference>
<dbReference type="EMBL" id="LGKO01000002">
    <property type="protein sequence ID" value="KPL84363.1"/>
    <property type="molecule type" value="Genomic_DNA"/>
</dbReference>
<sequence length="442" mass="48841">MQTLLIEGCDLLTVENGNVRFLPHQDILIEGTYIKAIGPTGSLSVPKEATRLSAQGLLAIPGLINTHAHVPMVLFRGLAEDVTIESWFNDYIFPLESNLTPEDVYWGALLGLAEMIEAGITYVADHYFFMDEVAQAVSEAGLRANLVWAVFGHEGEQKLARTVEFVKRWQGTAEGRITTWLGPHAPYTTTPDFLRLCAHYARDLDVGIHIHVSETAAQVAHSHQLYGMSPVRVLLESGVLEVPTLLAHCLYPEEEDYKILADHPTGIAHAPKTYLKLGMGTAPVSRFRSVGIPVGLATDGAVSNNTLDILEQMRLLALTQKDAAHDSTVMPIAEVLAMAFLDGARVVRQDGVLGALKPGFLADIALLRQDRLAMFPRYNPVANLIYSASAQDVDTVICNGQVLMQNRRLLTLDRERIKEEVQRRLERLNQRVPGRRIATYPV</sequence>
<dbReference type="Gene3D" id="3.20.20.140">
    <property type="entry name" value="Metal-dependent hydrolases"/>
    <property type="match status" value="1"/>
</dbReference>
<gene>
    <name evidence="4" type="primary">mtaD</name>
    <name evidence="6" type="ORF">SE15_04385</name>
</gene>
<accession>A0A0P6YHB7</accession>
<organism evidence="6 7">
    <name type="scientific">Thermanaerothrix daxensis</name>
    <dbReference type="NCBI Taxonomy" id="869279"/>
    <lineage>
        <taxon>Bacteria</taxon>
        <taxon>Bacillati</taxon>
        <taxon>Chloroflexota</taxon>
        <taxon>Anaerolineae</taxon>
        <taxon>Anaerolineales</taxon>
        <taxon>Anaerolineaceae</taxon>
        <taxon>Thermanaerothrix</taxon>
    </lineage>
</organism>
<evidence type="ECO:0000256" key="2">
    <source>
        <dbReference type="ARBA" id="ARBA00022801"/>
    </source>
</evidence>
<dbReference type="AlphaFoldDB" id="A0A0P6YHB7"/>
<comment type="caution">
    <text evidence="4">Lacks conserved residue(s) required for the propagation of feature annotation.</text>
</comment>
<feature type="binding site" evidence="4">
    <location>
        <position position="96"/>
    </location>
    <ligand>
        <name>substrate</name>
    </ligand>
</feature>
<keyword evidence="3 4" id="KW-0862">Zinc</keyword>
<keyword evidence="7" id="KW-1185">Reference proteome</keyword>
<dbReference type="InterPro" id="IPR011059">
    <property type="entry name" value="Metal-dep_hydrolase_composite"/>
</dbReference>
<keyword evidence="1 4" id="KW-0479">Metal-binding</keyword>
<dbReference type="InterPro" id="IPR023512">
    <property type="entry name" value="Deaminase_MtaD/DadD"/>
</dbReference>
<comment type="similarity">
    <text evidence="4">Belongs to the metallo-dependent hydrolases superfamily. MTA/SAH deaminase family.</text>
</comment>
<dbReference type="CDD" id="cd01298">
    <property type="entry name" value="ATZ_TRZ_like"/>
    <property type="match status" value="1"/>
</dbReference>
<feature type="binding site" evidence="4">
    <location>
        <position position="67"/>
    </location>
    <ligand>
        <name>Zn(2+)</name>
        <dbReference type="ChEBI" id="CHEBI:29105"/>
    </ligand>
</feature>
<comment type="cofactor">
    <cofactor evidence="4">
        <name>Zn(2+)</name>
        <dbReference type="ChEBI" id="CHEBI:29105"/>
    </cofactor>
    <text evidence="4">Binds 1 zinc ion per subunit.</text>
</comment>
<dbReference type="RefSeq" id="WP_054520867.1">
    <property type="nucleotide sequence ID" value="NZ_LGKO01000002.1"/>
</dbReference>
<dbReference type="SUPFAM" id="SSF51338">
    <property type="entry name" value="Composite domain of metallo-dependent hydrolases"/>
    <property type="match status" value="2"/>
</dbReference>
<dbReference type="GO" id="GO:0090614">
    <property type="term" value="F:5'-methylthioadenosine deaminase activity"/>
    <property type="evidence" value="ECO:0007669"/>
    <property type="project" value="UniProtKB-UniRule"/>
</dbReference>
<feature type="binding site" evidence="4">
    <location>
        <position position="214"/>
    </location>
    <ligand>
        <name>substrate</name>
    </ligand>
</feature>
<reference evidence="6 7" key="1">
    <citation type="submission" date="2015-07" db="EMBL/GenBank/DDBJ databases">
        <title>Whole genome sequence of Thermanaerothrix daxensis DSM 23592.</title>
        <authorList>
            <person name="Hemp J."/>
            <person name="Ward L.M."/>
            <person name="Pace L.A."/>
            <person name="Fischer W.W."/>
        </authorList>
    </citation>
    <scope>NUCLEOTIDE SEQUENCE [LARGE SCALE GENOMIC DNA]</scope>
    <source>
        <strain evidence="6 7">GNS-1</strain>
    </source>
</reference>
<dbReference type="GO" id="GO:0050270">
    <property type="term" value="F:S-adenosylhomocysteine deaminase activity"/>
    <property type="evidence" value="ECO:0007669"/>
    <property type="project" value="UniProtKB-UniRule"/>
</dbReference>
<keyword evidence="2 4" id="KW-0378">Hydrolase</keyword>
<comment type="catalytic activity">
    <reaction evidence="4">
        <text>S-adenosyl-L-homocysteine + H2O + H(+) = S-inosyl-L-homocysteine + NH4(+)</text>
        <dbReference type="Rhea" id="RHEA:20716"/>
        <dbReference type="ChEBI" id="CHEBI:15377"/>
        <dbReference type="ChEBI" id="CHEBI:15378"/>
        <dbReference type="ChEBI" id="CHEBI:28938"/>
        <dbReference type="ChEBI" id="CHEBI:57856"/>
        <dbReference type="ChEBI" id="CHEBI:57985"/>
        <dbReference type="EC" id="3.5.4.28"/>
    </reaction>
</comment>
<evidence type="ECO:0000313" key="7">
    <source>
        <dbReference type="Proteomes" id="UP000050544"/>
    </source>
</evidence>
<dbReference type="InterPro" id="IPR032466">
    <property type="entry name" value="Metal_Hydrolase"/>
</dbReference>
<feature type="binding site" evidence="4">
    <location>
        <position position="211"/>
    </location>
    <ligand>
        <name>Zn(2+)</name>
        <dbReference type="ChEBI" id="CHEBI:29105"/>
    </ligand>
</feature>
<dbReference type="SUPFAM" id="SSF51556">
    <property type="entry name" value="Metallo-dependent hydrolases"/>
    <property type="match status" value="1"/>
</dbReference>
<feature type="binding site" evidence="4">
    <location>
        <position position="184"/>
    </location>
    <ligand>
        <name>substrate</name>
    </ligand>
</feature>
<feature type="binding site" evidence="4">
    <location>
        <position position="299"/>
    </location>
    <ligand>
        <name>Zn(2+)</name>
        <dbReference type="ChEBI" id="CHEBI:29105"/>
    </ligand>
</feature>
<comment type="caution">
    <text evidence="6">The sequence shown here is derived from an EMBL/GenBank/DDBJ whole genome shotgun (WGS) entry which is preliminary data.</text>
</comment>
<name>A0A0P6YHB7_9CHLR</name>
<feature type="binding site" evidence="4">
    <location>
        <position position="69"/>
    </location>
    <ligand>
        <name>Zn(2+)</name>
        <dbReference type="ChEBI" id="CHEBI:29105"/>
    </ligand>
</feature>
<evidence type="ECO:0000313" key="6">
    <source>
        <dbReference type="EMBL" id="KPL84363.1"/>
    </source>
</evidence>
<comment type="function">
    <text evidence="4">Catalyzes the deamination of 5-methylthioadenosine and S-adenosyl-L-homocysteine into 5-methylthioinosine and S-inosyl-L-homocysteine, respectively. Is also able to deaminate adenosine.</text>
</comment>